<keyword evidence="3" id="KW-0143">Chaperone</keyword>
<dbReference type="EMBL" id="PDCN02000002">
    <property type="protein sequence ID" value="PIB77100.1"/>
    <property type="molecule type" value="Genomic_DNA"/>
</dbReference>
<evidence type="ECO:0000256" key="5">
    <source>
        <dbReference type="SAM" id="Phobius"/>
    </source>
</evidence>
<feature type="region of interest" description="Disordered" evidence="4">
    <location>
        <begin position="414"/>
        <end position="450"/>
    </location>
</feature>
<sequence>MSGPTGGVARPVGLSIGTTNLVAARVGDPPVTRRSILTLFRNRPPEVGAPAENPALTESGLVLGGFVERVGDPVPLVAIDGSTHPAEALLAAALATMAAPGGQPVGPVTVAVPAHWGPGPRRALERALAGGRLAAGRQPPRLVSDATAALVALQANPGLPATGVVALLDFGGSGTSITLVDAGAGLAPIGETLRHPDFSGDQIDTGVLAAVLADLESQGADTSATAAVGPLTGLREECRRVKERLSAESATTLVVDSGIGGGVRREVRFTRAELEALIDEPLTGLLGALQQHLDRNRIPWARVSAVATIGGGAAIPVVTQQISQLSQAPVLTTPHPELSASVGAAVMAARGPSADAPTGPAPVAPDAATGLAPVAPDAATGLAPAVADASTASSPAAGDTQARQALAWSEDADAIGDPLPYQGGDYQSDYDAAENPYRPDGARPRVDFDDDGPIVAAPARRSRIPGLAVAGAGVVALFAFGAVVYNLANDAKPIEDTPAPTTTVEPPPVTSEEPPPPPPSEEPAPPPPPAPTTVWTPPTTAEPPPPEPTTTTPEPTTTTPEPTTTTPEPTTTPPTTTTTQPTTTTTVPTTTTTTRMTTTHLNIPGLPIPIPIQVPDHSGG</sequence>
<dbReference type="SUPFAM" id="SSF53067">
    <property type="entry name" value="Actin-like ATPase domain"/>
    <property type="match status" value="2"/>
</dbReference>
<keyword evidence="2" id="KW-0067">ATP-binding</keyword>
<dbReference type="AlphaFoldDB" id="A0A2G5PG34"/>
<keyword evidence="5" id="KW-0812">Transmembrane</keyword>
<evidence type="ECO:0000256" key="1">
    <source>
        <dbReference type="ARBA" id="ARBA00022741"/>
    </source>
</evidence>
<dbReference type="PANTHER" id="PTHR42749">
    <property type="entry name" value="CELL SHAPE-DETERMINING PROTEIN MREB"/>
    <property type="match status" value="1"/>
</dbReference>
<dbReference type="STRING" id="85968.GCA_900073015_01900"/>
<protein>
    <submittedName>
        <fullName evidence="6">Molecular chaperone</fullName>
    </submittedName>
</protein>
<organism evidence="6 7">
    <name type="scientific">Mycolicibacterium brumae</name>
    <dbReference type="NCBI Taxonomy" id="85968"/>
    <lineage>
        <taxon>Bacteria</taxon>
        <taxon>Bacillati</taxon>
        <taxon>Actinomycetota</taxon>
        <taxon>Actinomycetes</taxon>
        <taxon>Mycobacteriales</taxon>
        <taxon>Mycobacteriaceae</taxon>
        <taxon>Mycolicibacterium</taxon>
    </lineage>
</organism>
<proteinExistence type="predicted"/>
<dbReference type="InterPro" id="IPR013126">
    <property type="entry name" value="Hsp_70_fam"/>
</dbReference>
<dbReference type="Gene3D" id="3.30.420.40">
    <property type="match status" value="2"/>
</dbReference>
<dbReference type="PANTHER" id="PTHR42749:SF1">
    <property type="entry name" value="CELL SHAPE-DETERMINING PROTEIN MREB"/>
    <property type="match status" value="1"/>
</dbReference>
<evidence type="ECO:0000256" key="3">
    <source>
        <dbReference type="ARBA" id="ARBA00023186"/>
    </source>
</evidence>
<dbReference type="RefSeq" id="WP_090588761.1">
    <property type="nucleotide sequence ID" value="NZ_CP104302.1"/>
</dbReference>
<dbReference type="OrthoDB" id="5173286at2"/>
<dbReference type="Gene3D" id="3.90.640.10">
    <property type="entry name" value="Actin, Chain A, domain 4"/>
    <property type="match status" value="1"/>
</dbReference>
<gene>
    <name evidence="6" type="ORF">CQY22_002245</name>
</gene>
<keyword evidence="7" id="KW-1185">Reference proteome</keyword>
<evidence type="ECO:0000256" key="4">
    <source>
        <dbReference type="SAM" id="MobiDB-lite"/>
    </source>
</evidence>
<feature type="region of interest" description="Disordered" evidence="4">
    <location>
        <begin position="350"/>
        <end position="369"/>
    </location>
</feature>
<keyword evidence="5" id="KW-0472">Membrane</keyword>
<dbReference type="GO" id="GO:0140662">
    <property type="term" value="F:ATP-dependent protein folding chaperone"/>
    <property type="evidence" value="ECO:0007669"/>
    <property type="project" value="InterPro"/>
</dbReference>
<reference evidence="6 7" key="1">
    <citation type="journal article" date="2017" name="Infect. Genet. Evol.">
        <title>The new phylogeny of the genus Mycobacterium: The old and the news.</title>
        <authorList>
            <person name="Tortoli E."/>
            <person name="Fedrizzi T."/>
            <person name="Meehan C.J."/>
            <person name="Trovato A."/>
            <person name="Grottola A."/>
            <person name="Giacobazzi E."/>
            <person name="Serpini G.F."/>
            <person name="Tagliazucchi S."/>
            <person name="Fabio A."/>
            <person name="Bettua C."/>
            <person name="Bertorelli R."/>
            <person name="Frascaro F."/>
            <person name="De Sanctis V."/>
            <person name="Pecorari M."/>
            <person name="Jousson O."/>
            <person name="Segata N."/>
            <person name="Cirillo D.M."/>
        </authorList>
    </citation>
    <scope>NUCLEOTIDE SEQUENCE [LARGE SCALE GENOMIC DNA]</scope>
    <source>
        <strain evidence="6 7">CIP1034565</strain>
    </source>
</reference>
<feature type="transmembrane region" description="Helical" evidence="5">
    <location>
        <begin position="467"/>
        <end position="488"/>
    </location>
</feature>
<name>A0A2G5PG34_9MYCO</name>
<evidence type="ECO:0000256" key="2">
    <source>
        <dbReference type="ARBA" id="ARBA00022840"/>
    </source>
</evidence>
<feature type="region of interest" description="Disordered" evidence="4">
    <location>
        <begin position="492"/>
        <end position="620"/>
    </location>
</feature>
<dbReference type="Proteomes" id="UP000230551">
    <property type="component" value="Unassembled WGS sequence"/>
</dbReference>
<evidence type="ECO:0000313" key="7">
    <source>
        <dbReference type="Proteomes" id="UP000230551"/>
    </source>
</evidence>
<dbReference type="GO" id="GO:0005524">
    <property type="term" value="F:ATP binding"/>
    <property type="evidence" value="ECO:0007669"/>
    <property type="project" value="UniProtKB-KW"/>
</dbReference>
<keyword evidence="1" id="KW-0547">Nucleotide-binding</keyword>
<evidence type="ECO:0000313" key="6">
    <source>
        <dbReference type="EMBL" id="PIB77100.1"/>
    </source>
</evidence>
<feature type="compositionally biased region" description="Pro residues" evidence="4">
    <location>
        <begin position="505"/>
        <end position="531"/>
    </location>
</feature>
<accession>A0A2G5PG34</accession>
<keyword evidence="5" id="KW-1133">Transmembrane helix</keyword>
<dbReference type="InterPro" id="IPR043129">
    <property type="entry name" value="ATPase_NBD"/>
</dbReference>
<dbReference type="Pfam" id="PF00012">
    <property type="entry name" value="HSP70"/>
    <property type="match status" value="1"/>
</dbReference>
<comment type="caution">
    <text evidence="6">The sequence shown here is derived from an EMBL/GenBank/DDBJ whole genome shotgun (WGS) entry which is preliminary data.</text>
</comment>
<feature type="compositionally biased region" description="Low complexity" evidence="4">
    <location>
        <begin position="549"/>
        <end position="605"/>
    </location>
</feature>
<dbReference type="CDD" id="cd10170">
    <property type="entry name" value="ASKHA_NBD_HSP70"/>
    <property type="match status" value="1"/>
</dbReference>